<evidence type="ECO:0000259" key="2">
    <source>
        <dbReference type="PROSITE" id="PS50853"/>
    </source>
</evidence>
<protein>
    <submittedName>
        <fullName evidence="4">Down syndrome cell adhesion molecule-like protein 1 homolog</fullName>
    </submittedName>
</protein>
<feature type="domain" description="Fibronectin type-III" evidence="2">
    <location>
        <begin position="121"/>
        <end position="221"/>
    </location>
</feature>
<dbReference type="InterPro" id="IPR050964">
    <property type="entry name" value="Striated_Muscle_Regulatory"/>
</dbReference>
<keyword evidence="1" id="KW-0677">Repeat</keyword>
<dbReference type="Proteomes" id="UP000694941">
    <property type="component" value="Unplaced"/>
</dbReference>
<evidence type="ECO:0000313" key="3">
    <source>
        <dbReference type="Proteomes" id="UP000694941"/>
    </source>
</evidence>
<dbReference type="Pfam" id="PF00041">
    <property type="entry name" value="fn3"/>
    <property type="match status" value="2"/>
</dbReference>
<evidence type="ECO:0000313" key="4">
    <source>
        <dbReference type="RefSeq" id="XP_022236306.1"/>
    </source>
</evidence>
<dbReference type="PRINTS" id="PR00014">
    <property type="entry name" value="FNTYPEIII"/>
</dbReference>
<dbReference type="RefSeq" id="XP_022236306.1">
    <property type="nucleotide sequence ID" value="XM_022380598.1"/>
</dbReference>
<organism evidence="3 4">
    <name type="scientific">Limulus polyphemus</name>
    <name type="common">Atlantic horseshoe crab</name>
    <dbReference type="NCBI Taxonomy" id="6850"/>
    <lineage>
        <taxon>Eukaryota</taxon>
        <taxon>Metazoa</taxon>
        <taxon>Ecdysozoa</taxon>
        <taxon>Arthropoda</taxon>
        <taxon>Chelicerata</taxon>
        <taxon>Merostomata</taxon>
        <taxon>Xiphosura</taxon>
        <taxon>Limulidae</taxon>
        <taxon>Limulus</taxon>
    </lineage>
</organism>
<sequence length="235" mass="26223">MFDYLYSNIRFTGSALTEKPYPPRNLRAEDVASRSVKVSWDQPYSGNLPITGYLLMYRKHTDRETETKTKSIPSTKTTTTIHGLSPLTNYNFEIVAENSLGRGNPSRNLAVQTKEEAPATPPGDVRVQPVSSRTLKVSWKPPAFLDDHTVVEGYYLGYKKISVPSKTYIYKTLASQGPVQEQVYELTSLERATKYAIHVQAYNNAGTGPASKDVIGQTLEYGKITVMLIEVAINH</sequence>
<dbReference type="InterPro" id="IPR013783">
    <property type="entry name" value="Ig-like_fold"/>
</dbReference>
<feature type="domain" description="Fibronectin type-III" evidence="2">
    <location>
        <begin position="22"/>
        <end position="116"/>
    </location>
</feature>
<dbReference type="CDD" id="cd00063">
    <property type="entry name" value="FN3"/>
    <property type="match status" value="2"/>
</dbReference>
<evidence type="ECO:0000256" key="1">
    <source>
        <dbReference type="ARBA" id="ARBA00022737"/>
    </source>
</evidence>
<proteinExistence type="predicted"/>
<dbReference type="Gene3D" id="2.60.40.10">
    <property type="entry name" value="Immunoglobulins"/>
    <property type="match status" value="2"/>
</dbReference>
<dbReference type="PANTHER" id="PTHR13817">
    <property type="entry name" value="TITIN"/>
    <property type="match status" value="1"/>
</dbReference>
<dbReference type="SUPFAM" id="SSF49265">
    <property type="entry name" value="Fibronectin type III"/>
    <property type="match status" value="1"/>
</dbReference>
<dbReference type="GeneID" id="111083880"/>
<dbReference type="PROSITE" id="PS50853">
    <property type="entry name" value="FN3"/>
    <property type="match status" value="2"/>
</dbReference>
<keyword evidence="3" id="KW-1185">Reference proteome</keyword>
<accession>A0ABM1RY51</accession>
<gene>
    <name evidence="4" type="primary">LOC111083880</name>
</gene>
<name>A0ABM1RY51_LIMPO</name>
<dbReference type="SMART" id="SM00060">
    <property type="entry name" value="FN3"/>
    <property type="match status" value="2"/>
</dbReference>
<dbReference type="InterPro" id="IPR036116">
    <property type="entry name" value="FN3_sf"/>
</dbReference>
<dbReference type="PANTHER" id="PTHR13817:SF166">
    <property type="entry name" value="NEURONAL IGCAM-RELATED"/>
    <property type="match status" value="1"/>
</dbReference>
<reference evidence="4" key="1">
    <citation type="submission" date="2025-08" db="UniProtKB">
        <authorList>
            <consortium name="RefSeq"/>
        </authorList>
    </citation>
    <scope>IDENTIFICATION</scope>
    <source>
        <tissue evidence="4">Muscle</tissue>
    </source>
</reference>
<dbReference type="InterPro" id="IPR003961">
    <property type="entry name" value="FN3_dom"/>
</dbReference>